<evidence type="ECO:0000256" key="1">
    <source>
        <dbReference type="ARBA" id="ARBA00023125"/>
    </source>
</evidence>
<accession>A0AAW1YST3</accession>
<feature type="domain" description="Homeobox" evidence="6">
    <location>
        <begin position="168"/>
        <end position="223"/>
    </location>
</feature>
<evidence type="ECO:0000256" key="3">
    <source>
        <dbReference type="ARBA" id="ARBA00023242"/>
    </source>
</evidence>
<dbReference type="InterPro" id="IPR001356">
    <property type="entry name" value="HD"/>
</dbReference>
<dbReference type="SUPFAM" id="SSF46689">
    <property type="entry name" value="Homeodomain-like"/>
    <property type="match status" value="1"/>
</dbReference>
<keyword evidence="2 4" id="KW-0371">Homeobox</keyword>
<dbReference type="SMART" id="SM00389">
    <property type="entry name" value="HOX"/>
    <property type="match status" value="1"/>
</dbReference>
<dbReference type="PROSITE" id="PS50071">
    <property type="entry name" value="HOMEOBOX_2"/>
    <property type="match status" value="1"/>
</dbReference>
<evidence type="ECO:0000313" key="8">
    <source>
        <dbReference type="Proteomes" id="UP001479290"/>
    </source>
</evidence>
<comment type="caution">
    <text evidence="7">The sequence shown here is derived from an EMBL/GenBank/DDBJ whole genome shotgun (WGS) entry which is preliminary data.</text>
</comment>
<dbReference type="PRINTS" id="PR00024">
    <property type="entry name" value="HOMEOBOX"/>
</dbReference>
<keyword evidence="8" id="KW-1185">Reference proteome</keyword>
<evidence type="ECO:0000259" key="6">
    <source>
        <dbReference type="PROSITE" id="PS50071"/>
    </source>
</evidence>
<keyword evidence="1 4" id="KW-0238">DNA-binding</keyword>
<dbReference type="Pfam" id="PF00046">
    <property type="entry name" value="Homeodomain"/>
    <property type="match status" value="1"/>
</dbReference>
<dbReference type="PANTHER" id="PTHR24331:SF4">
    <property type="entry name" value="HOMEOBOX PROTEIN DBX2"/>
    <property type="match status" value="1"/>
</dbReference>
<dbReference type="Proteomes" id="UP001479290">
    <property type="component" value="Unassembled WGS sequence"/>
</dbReference>
<dbReference type="InterPro" id="IPR020479">
    <property type="entry name" value="HD_metazoa"/>
</dbReference>
<name>A0AAW1YST3_CULAL</name>
<protein>
    <recommendedName>
        <fullName evidence="6">Homeobox domain-containing protein</fullName>
    </recommendedName>
</protein>
<feature type="DNA-binding region" description="Homeobox" evidence="4">
    <location>
        <begin position="170"/>
        <end position="224"/>
    </location>
</feature>
<dbReference type="GO" id="GO:0005634">
    <property type="term" value="C:nucleus"/>
    <property type="evidence" value="ECO:0007669"/>
    <property type="project" value="UniProtKB-SubCell"/>
</dbReference>
<sequence>MKGFHLLSRRKSPLLSERRASANHRLPGKERFVFFVFFNENDLLKRTRYLKDMAGFPPRHPGFGNSGKCFLIENLLRPGSSSPAAGVRFPALSLMLKCVSHSGAPEGHKGRQTKDVIQPTPVIMAGVALPCCSGSGSVMSSTPLFPRGVGSVLWSPALNSRSRPGILRRAVFSEEQRRELEKTFRKQKYISKTDRNRLATDLCLKETQVKIWFQNRRMKWRNSKEKESSFSRPHMERLMVWSQSEPADTTHVTHTHLYTDERCKDDL</sequence>
<dbReference type="AlphaFoldDB" id="A0AAW1YST3"/>
<dbReference type="InterPro" id="IPR051662">
    <property type="entry name" value="H2.0_Homeobox_NeuralPatt"/>
</dbReference>
<dbReference type="EMBL" id="JAWDJR010000024">
    <property type="protein sequence ID" value="KAK9951856.1"/>
    <property type="molecule type" value="Genomic_DNA"/>
</dbReference>
<reference evidence="7 8" key="1">
    <citation type="submission" date="2024-05" db="EMBL/GenBank/DDBJ databases">
        <title>A high-quality chromosomal-level genome assembly of Topmouth culter (Culter alburnus).</title>
        <authorList>
            <person name="Zhao H."/>
        </authorList>
    </citation>
    <scope>NUCLEOTIDE SEQUENCE [LARGE SCALE GENOMIC DNA]</scope>
    <source>
        <strain evidence="7">CATC2023</strain>
        <tissue evidence="7">Muscle</tissue>
    </source>
</reference>
<dbReference type="CDD" id="cd00086">
    <property type="entry name" value="homeodomain"/>
    <property type="match status" value="1"/>
</dbReference>
<evidence type="ECO:0000313" key="7">
    <source>
        <dbReference type="EMBL" id="KAK9951856.1"/>
    </source>
</evidence>
<organism evidence="7 8">
    <name type="scientific">Culter alburnus</name>
    <name type="common">Topmouth culter</name>
    <dbReference type="NCBI Taxonomy" id="194366"/>
    <lineage>
        <taxon>Eukaryota</taxon>
        <taxon>Metazoa</taxon>
        <taxon>Chordata</taxon>
        <taxon>Craniata</taxon>
        <taxon>Vertebrata</taxon>
        <taxon>Euteleostomi</taxon>
        <taxon>Actinopterygii</taxon>
        <taxon>Neopterygii</taxon>
        <taxon>Teleostei</taxon>
        <taxon>Ostariophysi</taxon>
        <taxon>Cypriniformes</taxon>
        <taxon>Xenocyprididae</taxon>
        <taxon>Xenocypridinae</taxon>
        <taxon>Culter</taxon>
    </lineage>
</organism>
<dbReference type="PROSITE" id="PS00027">
    <property type="entry name" value="HOMEOBOX_1"/>
    <property type="match status" value="1"/>
</dbReference>
<evidence type="ECO:0000256" key="4">
    <source>
        <dbReference type="PROSITE-ProRule" id="PRU00108"/>
    </source>
</evidence>
<evidence type="ECO:0000256" key="2">
    <source>
        <dbReference type="ARBA" id="ARBA00023155"/>
    </source>
</evidence>
<dbReference type="GO" id="GO:0000981">
    <property type="term" value="F:DNA-binding transcription factor activity, RNA polymerase II-specific"/>
    <property type="evidence" value="ECO:0007669"/>
    <property type="project" value="InterPro"/>
</dbReference>
<keyword evidence="3 4" id="KW-0539">Nucleus</keyword>
<dbReference type="GO" id="GO:0003677">
    <property type="term" value="F:DNA binding"/>
    <property type="evidence" value="ECO:0007669"/>
    <property type="project" value="UniProtKB-UniRule"/>
</dbReference>
<comment type="subcellular location">
    <subcellularLocation>
        <location evidence="4 5">Nucleus</location>
    </subcellularLocation>
</comment>
<dbReference type="InterPro" id="IPR009057">
    <property type="entry name" value="Homeodomain-like_sf"/>
</dbReference>
<proteinExistence type="predicted"/>
<dbReference type="PANTHER" id="PTHR24331">
    <property type="entry name" value="DBX"/>
    <property type="match status" value="1"/>
</dbReference>
<dbReference type="InterPro" id="IPR017970">
    <property type="entry name" value="Homeobox_CS"/>
</dbReference>
<dbReference type="Gene3D" id="1.10.10.60">
    <property type="entry name" value="Homeodomain-like"/>
    <property type="match status" value="1"/>
</dbReference>
<evidence type="ECO:0000256" key="5">
    <source>
        <dbReference type="RuleBase" id="RU000682"/>
    </source>
</evidence>
<gene>
    <name evidence="7" type="ORF">ABG768_017731</name>
</gene>